<dbReference type="Gene3D" id="1.10.1240.10">
    <property type="entry name" value="Methionine synthase domain"/>
    <property type="match status" value="1"/>
</dbReference>
<keyword evidence="2" id="KW-0170">Cobalt</keyword>
<dbReference type="InterPro" id="IPR006158">
    <property type="entry name" value="Cobalamin-bd"/>
</dbReference>
<dbReference type="GO" id="GO:0046872">
    <property type="term" value="F:metal ion binding"/>
    <property type="evidence" value="ECO:0007669"/>
    <property type="project" value="UniProtKB-KW"/>
</dbReference>
<dbReference type="AlphaFoldDB" id="A0A7I7NYM6"/>
<dbReference type="InterPro" id="IPR003759">
    <property type="entry name" value="Cbl-bd_cap"/>
</dbReference>
<feature type="domain" description="B12-binding" evidence="3">
    <location>
        <begin position="107"/>
        <end position="233"/>
    </location>
</feature>
<dbReference type="GO" id="GO:0005829">
    <property type="term" value="C:cytosol"/>
    <property type="evidence" value="ECO:0007669"/>
    <property type="project" value="TreeGrafter"/>
</dbReference>
<sequence>MRPHDTDMTASNATGAADELVVRERLWGALADRDEYAAAATVFAAMDAGMTPEDVLLQVIAPVQHKVGTEWAANRISVAQEHAATAINDRVIAALAHHPSGKVRGRGGRVTLACVDGEWHALPARLLAEVLRLRGWQVDFLGAQVPTPHLIAHLHQHGPDVVALSCSIPTRLPNAHAAIVACQSAGFPVLAGGAAFGHDGRFARRLGADAWAPDARTAHERLTRGFPAVRRVPNRQPVDDLPHLVDQEFTMVSRSAAQLVKTTVADLEDRFPAMRAYSTQQHQRTVEDIAHIVDFLTVSLYTDDDALFTDFITWTADILTARGVPAASLRPALDLLAVQLKEFPRSLRLLGAANDGLTTVAEAGASA</sequence>
<dbReference type="EMBL" id="AP022582">
    <property type="protein sequence ID" value="BBY01330.1"/>
    <property type="molecule type" value="Genomic_DNA"/>
</dbReference>
<dbReference type="KEGG" id="mseo:MSEO_18290"/>
<dbReference type="SUPFAM" id="SSF52242">
    <property type="entry name" value="Cobalamin (vitamin B12)-binding domain"/>
    <property type="match status" value="1"/>
</dbReference>
<accession>A0A7I7NYM6</accession>
<dbReference type="GO" id="GO:0050667">
    <property type="term" value="P:homocysteine metabolic process"/>
    <property type="evidence" value="ECO:0007669"/>
    <property type="project" value="TreeGrafter"/>
</dbReference>
<dbReference type="PROSITE" id="PS51332">
    <property type="entry name" value="B12_BINDING"/>
    <property type="match status" value="1"/>
</dbReference>
<evidence type="ECO:0000256" key="1">
    <source>
        <dbReference type="ARBA" id="ARBA00022723"/>
    </source>
</evidence>
<dbReference type="GO" id="GO:0008705">
    <property type="term" value="F:methionine synthase activity"/>
    <property type="evidence" value="ECO:0007669"/>
    <property type="project" value="TreeGrafter"/>
</dbReference>
<dbReference type="InterPro" id="IPR036594">
    <property type="entry name" value="Meth_synthase_dom"/>
</dbReference>
<dbReference type="GO" id="GO:0046653">
    <property type="term" value="P:tetrahydrofolate metabolic process"/>
    <property type="evidence" value="ECO:0007669"/>
    <property type="project" value="TreeGrafter"/>
</dbReference>
<evidence type="ECO:0000256" key="2">
    <source>
        <dbReference type="ARBA" id="ARBA00023285"/>
    </source>
</evidence>
<dbReference type="PANTHER" id="PTHR45833:SF1">
    <property type="entry name" value="METHIONINE SYNTHASE"/>
    <property type="match status" value="1"/>
</dbReference>
<dbReference type="InterPro" id="IPR050554">
    <property type="entry name" value="Met_Synthase/Corrinoid"/>
</dbReference>
<dbReference type="InterPro" id="IPR036724">
    <property type="entry name" value="Cobalamin-bd_sf"/>
</dbReference>
<dbReference type="Proteomes" id="UP000466632">
    <property type="component" value="Chromosome"/>
</dbReference>
<dbReference type="GO" id="GO:0031419">
    <property type="term" value="F:cobalamin binding"/>
    <property type="evidence" value="ECO:0007669"/>
    <property type="project" value="InterPro"/>
</dbReference>
<keyword evidence="5" id="KW-1185">Reference proteome</keyword>
<dbReference type="PANTHER" id="PTHR45833">
    <property type="entry name" value="METHIONINE SYNTHASE"/>
    <property type="match status" value="1"/>
</dbReference>
<evidence type="ECO:0000313" key="5">
    <source>
        <dbReference type="Proteomes" id="UP000466632"/>
    </source>
</evidence>
<evidence type="ECO:0000259" key="3">
    <source>
        <dbReference type="PROSITE" id="PS51332"/>
    </source>
</evidence>
<evidence type="ECO:0000313" key="4">
    <source>
        <dbReference type="EMBL" id="BBY01330.1"/>
    </source>
</evidence>
<dbReference type="RefSeq" id="WP_163678875.1">
    <property type="nucleotide sequence ID" value="NZ_AP022582.1"/>
</dbReference>
<dbReference type="CDD" id="cd02065">
    <property type="entry name" value="B12-binding_like"/>
    <property type="match status" value="1"/>
</dbReference>
<organism evidence="4 5">
    <name type="scientific">Mycobacterium seoulense</name>
    <dbReference type="NCBI Taxonomy" id="386911"/>
    <lineage>
        <taxon>Bacteria</taxon>
        <taxon>Bacillati</taxon>
        <taxon>Actinomycetota</taxon>
        <taxon>Actinomycetes</taxon>
        <taxon>Mycobacteriales</taxon>
        <taxon>Mycobacteriaceae</taxon>
        <taxon>Mycobacterium</taxon>
    </lineage>
</organism>
<dbReference type="Pfam" id="PF02310">
    <property type="entry name" value="B12-binding"/>
    <property type="match status" value="1"/>
</dbReference>
<keyword evidence="1" id="KW-0479">Metal-binding</keyword>
<protein>
    <submittedName>
        <fullName evidence="4">Cobalamin-binding protein</fullName>
    </submittedName>
</protein>
<gene>
    <name evidence="4" type="ORF">MSEO_18290</name>
</gene>
<dbReference type="Pfam" id="PF02607">
    <property type="entry name" value="B12-binding_2"/>
    <property type="match status" value="1"/>
</dbReference>
<reference evidence="4 5" key="1">
    <citation type="journal article" date="2019" name="Emerg. Microbes Infect.">
        <title>Comprehensive subspecies identification of 175 nontuberculous mycobacteria species based on 7547 genomic profiles.</title>
        <authorList>
            <person name="Matsumoto Y."/>
            <person name="Kinjo T."/>
            <person name="Motooka D."/>
            <person name="Nabeya D."/>
            <person name="Jung N."/>
            <person name="Uechi K."/>
            <person name="Horii T."/>
            <person name="Iida T."/>
            <person name="Fujita J."/>
            <person name="Nakamura S."/>
        </authorList>
    </citation>
    <scope>NUCLEOTIDE SEQUENCE [LARGE SCALE GENOMIC DNA]</scope>
    <source>
        <strain evidence="4 5">JCM 16018</strain>
    </source>
</reference>
<dbReference type="Gene3D" id="3.40.50.280">
    <property type="entry name" value="Cobalamin-binding domain"/>
    <property type="match status" value="1"/>
</dbReference>
<proteinExistence type="predicted"/>
<name>A0A7I7NYM6_9MYCO</name>